<dbReference type="InterPro" id="IPR006342">
    <property type="entry name" value="FkbM_mtfrase"/>
</dbReference>
<accession>A0A149U4C7</accession>
<sequence length="292" mass="32901">MLFSPALPPLTEIRPGQAALASFGSYPMTRRQHLARMLMHERPLGRGRLRRIAVSWFQQGPQIVDGTLFGYRVRFYPRDNQTDAYGAICGGFYKRRELRWLRSILSPDASFVDIGANMGFFSLYAARCHTRKILAVEANPVLMDRFRETLALNEPLPIWCVSCAAGATSGNGHLKPRHHDVGSGQISLLPSKKTRAGQQAIAIPIRPLKDIVQDAGLRTITLMKLDIEGMEHAVLDTYFRDVSPMLYPRHLILERPVRREAQQALEHLLIASAIYRISGRTRTSLLLSRNSC</sequence>
<reference evidence="2 3" key="1">
    <citation type="submission" date="2015-06" db="EMBL/GenBank/DDBJ databases">
        <title>Improved classification and identification of acetic acid bacteria using matrix-assisted laser desorption/ionization time-of-flight mass spectrometry; Gluconobacter nephelii and Gluconobacter uchimurae are later heterotypic synonyms of Gluconobacter japonicus and Gluconobacter oxydans, respectively.</title>
        <authorList>
            <person name="Li L."/>
            <person name="Cleenwerck I."/>
            <person name="De Vuyst L."/>
            <person name="Vandamme P."/>
        </authorList>
    </citation>
    <scope>NUCLEOTIDE SEQUENCE [LARGE SCALE GENOMIC DNA]</scope>
    <source>
        <strain evidence="2 3">LMG 1663</strain>
    </source>
</reference>
<name>A0A149U4C7_9PROT</name>
<dbReference type="InterPro" id="IPR052514">
    <property type="entry name" value="SAM-dependent_MTase"/>
</dbReference>
<organism evidence="2 3">
    <name type="scientific">Acetobacter tropicalis</name>
    <dbReference type="NCBI Taxonomy" id="104102"/>
    <lineage>
        <taxon>Bacteria</taxon>
        <taxon>Pseudomonadati</taxon>
        <taxon>Pseudomonadota</taxon>
        <taxon>Alphaproteobacteria</taxon>
        <taxon>Acetobacterales</taxon>
        <taxon>Acetobacteraceae</taxon>
        <taxon>Acetobacter</taxon>
    </lineage>
</organism>
<evidence type="ECO:0000313" key="2">
    <source>
        <dbReference type="EMBL" id="KXV60230.1"/>
    </source>
</evidence>
<dbReference type="SUPFAM" id="SSF53335">
    <property type="entry name" value="S-adenosyl-L-methionine-dependent methyltransferases"/>
    <property type="match status" value="1"/>
</dbReference>
<gene>
    <name evidence="2" type="ORF">AD947_02650</name>
</gene>
<protein>
    <recommendedName>
        <fullName evidence="1">Methyltransferase FkbM domain-containing protein</fullName>
    </recommendedName>
</protein>
<dbReference type="AlphaFoldDB" id="A0A149U4C7"/>
<dbReference type="EMBL" id="LHZT01000094">
    <property type="protein sequence ID" value="KXV60230.1"/>
    <property type="molecule type" value="Genomic_DNA"/>
</dbReference>
<comment type="caution">
    <text evidence="2">The sequence shown here is derived from an EMBL/GenBank/DDBJ whole genome shotgun (WGS) entry which is preliminary data.</text>
</comment>
<dbReference type="InterPro" id="IPR029063">
    <property type="entry name" value="SAM-dependent_MTases_sf"/>
</dbReference>
<dbReference type="OrthoDB" id="5679686at2"/>
<feature type="domain" description="Methyltransferase FkbM" evidence="1">
    <location>
        <begin position="113"/>
        <end position="236"/>
    </location>
</feature>
<dbReference type="NCBIfam" id="TIGR01444">
    <property type="entry name" value="fkbM_fam"/>
    <property type="match status" value="1"/>
</dbReference>
<dbReference type="Proteomes" id="UP000075411">
    <property type="component" value="Unassembled WGS sequence"/>
</dbReference>
<dbReference type="Gene3D" id="3.40.50.150">
    <property type="entry name" value="Vaccinia Virus protein VP39"/>
    <property type="match status" value="1"/>
</dbReference>
<dbReference type="PATRIC" id="fig|104102.12.peg.3314"/>
<proteinExistence type="predicted"/>
<evidence type="ECO:0000313" key="3">
    <source>
        <dbReference type="Proteomes" id="UP000075411"/>
    </source>
</evidence>
<evidence type="ECO:0000259" key="1">
    <source>
        <dbReference type="Pfam" id="PF05050"/>
    </source>
</evidence>
<dbReference type="PANTHER" id="PTHR34203">
    <property type="entry name" value="METHYLTRANSFERASE, FKBM FAMILY PROTEIN"/>
    <property type="match status" value="1"/>
</dbReference>
<dbReference type="RefSeq" id="WP_061487409.1">
    <property type="nucleotide sequence ID" value="NZ_LHZT01000094.1"/>
</dbReference>
<dbReference type="Pfam" id="PF05050">
    <property type="entry name" value="Methyltransf_21"/>
    <property type="match status" value="1"/>
</dbReference>
<dbReference type="PANTHER" id="PTHR34203:SF15">
    <property type="entry name" value="SLL1173 PROTEIN"/>
    <property type="match status" value="1"/>
</dbReference>